<accession>G8I4B2</accession>
<dbReference type="Proteomes" id="UP000005857">
    <property type="component" value="Segment"/>
</dbReference>
<gene>
    <name evidence="1" type="primary">2</name>
    <name evidence="1" type="ORF">DS6A_2</name>
</gene>
<evidence type="ECO:0000313" key="1">
    <source>
        <dbReference type="EMBL" id="AER47556.1"/>
    </source>
</evidence>
<dbReference type="EMBL" id="JN698994">
    <property type="protein sequence ID" value="AER47556.1"/>
    <property type="molecule type" value="Genomic_DNA"/>
</dbReference>
<sequence>MGSSTVAADTLLMLSGGIDSVFCLWRRVQAGLPTRTHHVVLRDREGRHRVEAEAVRDVLGWLRDRGGADLIEHTESRVHFGDVRWIPQNYHLWAYWAGVLLAAPANRGITRVVIPRHADAFAGQAPDGPRGQRSDAAYLGHIELIAGRRPVLEYPIIGMTKADEIAAMPAELLRLCWWCRRPDPGGRPCRRCYTCRQVDAARRPARLR</sequence>
<organism evidence="1 2">
    <name type="scientific">Mycobacterium phage DS6A</name>
    <dbReference type="NCBI Taxonomy" id="45764"/>
    <lineage>
        <taxon>Viruses</taxon>
        <taxon>Duplodnaviria</taxon>
        <taxon>Heunggongvirae</taxon>
        <taxon>Uroviricota</taxon>
        <taxon>Caudoviricetes</taxon>
        <taxon>Hnatkovirus</taxon>
        <taxon>Hnatkovirus DS6A</taxon>
    </lineage>
</organism>
<evidence type="ECO:0008006" key="3">
    <source>
        <dbReference type="Google" id="ProtNLM"/>
    </source>
</evidence>
<name>G8I4B2_9CAUD</name>
<protein>
    <recommendedName>
        <fullName evidence="3">7-cyano-7-deazaguanine synthase</fullName>
    </recommendedName>
</protein>
<dbReference type="Gene3D" id="3.40.50.620">
    <property type="entry name" value="HUPs"/>
    <property type="match status" value="1"/>
</dbReference>
<dbReference type="GeneID" id="18990000"/>
<dbReference type="OrthoDB" id="16861at10239"/>
<evidence type="ECO:0000313" key="2">
    <source>
        <dbReference type="Proteomes" id="UP000005857"/>
    </source>
</evidence>
<reference evidence="1 2" key="1">
    <citation type="journal article" date="2012" name="J. Virol.">
        <title>Complete Genome Sequences of 138 Mycobacteriophages.</title>
        <authorList>
            <consortium name="the Science Education Alliance Phage Hunters Advancing Genomics and Evolutionary Science Program"/>
            <consortium name="the KwaZulu-Natal Research Institute for Tuberculosis and HIV Mycobacterial Genetics Course Students"/>
            <consortium name="the Phage Hunters Integrating Research and Education Program"/>
            <person name="Hatfull G.F."/>
        </authorList>
    </citation>
    <scope>NUCLEOTIDE SEQUENCE [LARGE SCALE GENOMIC DNA]</scope>
</reference>
<dbReference type="RefSeq" id="YP_009018690.1">
    <property type="nucleotide sequence ID" value="NC_023744.1"/>
</dbReference>
<dbReference type="KEGG" id="vg:18990000"/>
<proteinExistence type="predicted"/>
<dbReference type="SUPFAM" id="SSF52402">
    <property type="entry name" value="Adenine nucleotide alpha hydrolases-like"/>
    <property type="match status" value="1"/>
</dbReference>
<dbReference type="InterPro" id="IPR014729">
    <property type="entry name" value="Rossmann-like_a/b/a_fold"/>
</dbReference>
<keyword evidence="2" id="KW-1185">Reference proteome</keyword>